<proteinExistence type="predicted"/>
<reference evidence="2 3" key="1">
    <citation type="submission" date="2021-11" db="EMBL/GenBank/DDBJ databases">
        <title>Black yeast isolated from Biological Soil Crust.</title>
        <authorList>
            <person name="Kurbessoian T."/>
        </authorList>
    </citation>
    <scope>NUCLEOTIDE SEQUENCE [LARGE SCALE GENOMIC DNA]</scope>
    <source>
        <strain evidence="2 3">CCFEE 5522</strain>
    </source>
</reference>
<organism evidence="2 3">
    <name type="scientific">Oleoguttula mirabilis</name>
    <dbReference type="NCBI Taxonomy" id="1507867"/>
    <lineage>
        <taxon>Eukaryota</taxon>
        <taxon>Fungi</taxon>
        <taxon>Dikarya</taxon>
        <taxon>Ascomycota</taxon>
        <taxon>Pezizomycotina</taxon>
        <taxon>Dothideomycetes</taxon>
        <taxon>Dothideomycetidae</taxon>
        <taxon>Mycosphaerellales</taxon>
        <taxon>Teratosphaeriaceae</taxon>
        <taxon>Oleoguttula</taxon>
    </lineage>
</organism>
<dbReference type="PROSITE" id="PS51831">
    <property type="entry name" value="HD"/>
    <property type="match status" value="1"/>
</dbReference>
<keyword evidence="3" id="KW-1185">Reference proteome</keyword>
<dbReference type="Pfam" id="PF01966">
    <property type="entry name" value="HD"/>
    <property type="match status" value="1"/>
</dbReference>
<name>A0AAV9JFZ4_9PEZI</name>
<gene>
    <name evidence="2" type="ORF">LTR36_004624</name>
</gene>
<dbReference type="Gene3D" id="1.10.3210.50">
    <property type="match status" value="1"/>
</dbReference>
<dbReference type="EMBL" id="JAVFHQ010000027">
    <property type="protein sequence ID" value="KAK4544126.1"/>
    <property type="molecule type" value="Genomic_DNA"/>
</dbReference>
<dbReference type="AlphaFoldDB" id="A0AAV9JFZ4"/>
<accession>A0AAV9JFZ4</accession>
<protein>
    <recommendedName>
        <fullName evidence="1">HD domain-containing protein</fullName>
    </recommendedName>
</protein>
<dbReference type="PANTHER" id="PTHR33594">
    <property type="entry name" value="SUPERFAMILY HYDROLASE, PUTATIVE (AFU_ORTHOLOGUE AFUA_1G03035)-RELATED"/>
    <property type="match status" value="1"/>
</dbReference>
<dbReference type="PANTHER" id="PTHR33594:SF1">
    <property type="entry name" value="HD_PDEASE DOMAIN-CONTAINING PROTEIN"/>
    <property type="match status" value="1"/>
</dbReference>
<dbReference type="Proteomes" id="UP001324427">
    <property type="component" value="Unassembled WGS sequence"/>
</dbReference>
<dbReference type="SMART" id="SM00471">
    <property type="entry name" value="HDc"/>
    <property type="match status" value="1"/>
</dbReference>
<evidence type="ECO:0000313" key="2">
    <source>
        <dbReference type="EMBL" id="KAK4544126.1"/>
    </source>
</evidence>
<sequence>MDTAFYGIQDFAVQAPRGTSFDVSKLPLDAKTWLGTYVFDTKAPPKSNQAQIITSLVSRVVVECFDPKYFFGASSTPSVNAAMSLASAFTAQDPVQAKAWLVSTHALLFSNDTAMRESEFALITSAVQDVRRTLSEALPIDWEAAGLRLRKALMIAFHLAKTLHRAKALFHVEMAPAVRDSERLLFQPDVMLAVNSVEYDSELVGRPIAISVFPGVYKFGDEMGEKLCPEAVATLVEHVTNTVQRIMSQPPFDTSHDFSHIQRVVELAERLAAAEQTLRPDIQLDLVLVTLTALLHDIGDSKYILPTEHGNASADTAESILLSHAAPPPLASKVQTLVSHVSCSYELAHPLAVEAVLVEYPELAVVQDADRLDAIGAVGIGRAFTYGGAHGRTLAETRSVFEGKLLMREGMMRTAHGKQIASERCRRLLSFMGWWDEELSWPQPN</sequence>
<dbReference type="InterPro" id="IPR003607">
    <property type="entry name" value="HD/PDEase_dom"/>
</dbReference>
<comment type="caution">
    <text evidence="2">The sequence shown here is derived from an EMBL/GenBank/DDBJ whole genome shotgun (WGS) entry which is preliminary data.</text>
</comment>
<evidence type="ECO:0000313" key="3">
    <source>
        <dbReference type="Proteomes" id="UP001324427"/>
    </source>
</evidence>
<dbReference type="SUPFAM" id="SSF109604">
    <property type="entry name" value="HD-domain/PDEase-like"/>
    <property type="match status" value="1"/>
</dbReference>
<dbReference type="InterPro" id="IPR006674">
    <property type="entry name" value="HD_domain"/>
</dbReference>
<evidence type="ECO:0000259" key="1">
    <source>
        <dbReference type="PROSITE" id="PS51831"/>
    </source>
</evidence>
<feature type="domain" description="HD" evidence="1">
    <location>
        <begin position="260"/>
        <end position="375"/>
    </location>
</feature>